<dbReference type="Proteomes" id="UP000554235">
    <property type="component" value="Unassembled WGS sequence"/>
</dbReference>
<dbReference type="AlphaFoldDB" id="A0A8H4L148"/>
<evidence type="ECO:0000313" key="2">
    <source>
        <dbReference type="EMBL" id="KAF4461140.1"/>
    </source>
</evidence>
<comment type="caution">
    <text evidence="2">The sequence shown here is derived from an EMBL/GenBank/DDBJ whole genome shotgun (WGS) entry which is preliminary data.</text>
</comment>
<keyword evidence="3" id="KW-1185">Reference proteome</keyword>
<gene>
    <name evidence="2" type="ORF">FALBO_12058</name>
</gene>
<sequence>MAMATPRIISMEFSTGGRDDSYFRVLTGHSVKYVTIQAGALDADSLMDMPLRFQDILPTLPYGEIHWNAAYVSRNASTGKLGAALEKKDLPGVETVWHHKKIRFLDLQRTQQLTLLAQECTTKSENLANQNQSEKREQSPMIAKIARFPWEIQYIEAETRMYKILQSSTIAPRFLGHIHEEGRVIGFLLEKVEGRRAGMADLEICQRALGRLHSLGILHGDANRHNFIIGSSHEAVLIDFEKAVVNADVRSLENEMASLREQLSEETGRGGGFDTIE</sequence>
<proteinExistence type="predicted"/>
<reference evidence="2 3" key="1">
    <citation type="submission" date="2020-01" db="EMBL/GenBank/DDBJ databases">
        <title>Identification and distribution of gene clusters putatively required for synthesis of sphingolipid metabolism inhibitors in phylogenetically diverse species of the filamentous fungus Fusarium.</title>
        <authorList>
            <person name="Kim H.-S."/>
            <person name="Busman M."/>
            <person name="Brown D.W."/>
            <person name="Divon H."/>
            <person name="Uhlig S."/>
            <person name="Proctor R.H."/>
        </authorList>
    </citation>
    <scope>NUCLEOTIDE SEQUENCE [LARGE SCALE GENOMIC DNA]</scope>
    <source>
        <strain evidence="2 3">NRRL 20459</strain>
    </source>
</reference>
<dbReference type="Gene3D" id="1.10.510.10">
    <property type="entry name" value="Transferase(Phosphotransferase) domain 1"/>
    <property type="match status" value="1"/>
</dbReference>
<dbReference type="OrthoDB" id="2687876at2759"/>
<feature type="coiled-coil region" evidence="1">
    <location>
        <begin position="242"/>
        <end position="269"/>
    </location>
</feature>
<accession>A0A8H4L148</accession>
<organism evidence="2 3">
    <name type="scientific">Fusarium albosuccineum</name>
    <dbReference type="NCBI Taxonomy" id="1237068"/>
    <lineage>
        <taxon>Eukaryota</taxon>
        <taxon>Fungi</taxon>
        <taxon>Dikarya</taxon>
        <taxon>Ascomycota</taxon>
        <taxon>Pezizomycotina</taxon>
        <taxon>Sordariomycetes</taxon>
        <taxon>Hypocreomycetidae</taxon>
        <taxon>Hypocreales</taxon>
        <taxon>Nectriaceae</taxon>
        <taxon>Fusarium</taxon>
        <taxon>Fusarium decemcellulare species complex</taxon>
    </lineage>
</organism>
<protein>
    <submittedName>
        <fullName evidence="2">Alpha-galactosidase a</fullName>
    </submittedName>
</protein>
<evidence type="ECO:0000256" key="1">
    <source>
        <dbReference type="SAM" id="Coils"/>
    </source>
</evidence>
<dbReference type="EMBL" id="JAADYS010001777">
    <property type="protein sequence ID" value="KAF4461140.1"/>
    <property type="molecule type" value="Genomic_DNA"/>
</dbReference>
<name>A0A8H4L148_9HYPO</name>
<dbReference type="InterPro" id="IPR011009">
    <property type="entry name" value="Kinase-like_dom_sf"/>
</dbReference>
<dbReference type="Pfam" id="PF06293">
    <property type="entry name" value="Kdo"/>
    <property type="match status" value="1"/>
</dbReference>
<evidence type="ECO:0000313" key="3">
    <source>
        <dbReference type="Proteomes" id="UP000554235"/>
    </source>
</evidence>
<keyword evidence="1" id="KW-0175">Coiled coil</keyword>
<dbReference type="SUPFAM" id="SSF56112">
    <property type="entry name" value="Protein kinase-like (PK-like)"/>
    <property type="match status" value="1"/>
</dbReference>